<comment type="caution">
    <text evidence="1">The sequence shown here is derived from an EMBL/GenBank/DDBJ whole genome shotgun (WGS) entry which is preliminary data.</text>
</comment>
<sequence length="55" mass="6335">MKIEINKKTTLESLELDLLCLKEELCKVRDINTDLAKQFKELTDELVNKGIISDV</sequence>
<dbReference type="STRING" id="1195236.CTER_0277"/>
<organism evidence="1 2">
    <name type="scientific">Ruminiclostridium cellobioparum subsp. termitidis CT1112</name>
    <dbReference type="NCBI Taxonomy" id="1195236"/>
    <lineage>
        <taxon>Bacteria</taxon>
        <taxon>Bacillati</taxon>
        <taxon>Bacillota</taxon>
        <taxon>Clostridia</taxon>
        <taxon>Eubacteriales</taxon>
        <taxon>Oscillospiraceae</taxon>
        <taxon>Ruminiclostridium</taxon>
    </lineage>
</organism>
<evidence type="ECO:0000313" key="1">
    <source>
        <dbReference type="EMBL" id="EMS73795.1"/>
    </source>
</evidence>
<dbReference type="EMBL" id="AORV01000015">
    <property type="protein sequence ID" value="EMS73795.1"/>
    <property type="molecule type" value="Genomic_DNA"/>
</dbReference>
<proteinExistence type="predicted"/>
<dbReference type="RefSeq" id="WP_004623590.1">
    <property type="nucleotide sequence ID" value="NZ_AORV01000015.1"/>
</dbReference>
<reference evidence="1 2" key="1">
    <citation type="journal article" date="2013" name="Genome Announc.">
        <title>Draft Genome Sequence of the Cellulolytic, Mesophilic, Anaerobic Bacterium Clostridium termitidis Strain CT1112 (DSM 5398).</title>
        <authorList>
            <person name="Lal S."/>
            <person name="Ramachandran U."/>
            <person name="Zhang X."/>
            <person name="Munir R."/>
            <person name="Sparling R."/>
            <person name="Levin D.B."/>
        </authorList>
    </citation>
    <scope>NUCLEOTIDE SEQUENCE [LARGE SCALE GENOMIC DNA]</scope>
    <source>
        <strain evidence="1 2">CT1112</strain>
    </source>
</reference>
<name>S0FNI7_RUMCE</name>
<gene>
    <name evidence="1" type="ORF">CTER_0277</name>
</gene>
<keyword evidence="2" id="KW-1185">Reference proteome</keyword>
<dbReference type="AlphaFoldDB" id="S0FNI7"/>
<dbReference type="Proteomes" id="UP000014155">
    <property type="component" value="Unassembled WGS sequence"/>
</dbReference>
<dbReference type="PATRIC" id="fig|1195236.3.peg.584"/>
<accession>S0FNI7</accession>
<evidence type="ECO:0000313" key="2">
    <source>
        <dbReference type="Proteomes" id="UP000014155"/>
    </source>
</evidence>
<protein>
    <submittedName>
        <fullName evidence="1">Uncharacterized protein</fullName>
    </submittedName>
</protein>